<dbReference type="NCBIfam" id="TIGR03102">
    <property type="entry name" value="halo_cynanin"/>
    <property type="match status" value="1"/>
</dbReference>
<dbReference type="PROSITE" id="PS00196">
    <property type="entry name" value="COPPER_BLUE"/>
    <property type="match status" value="1"/>
</dbReference>
<dbReference type="InterPro" id="IPR002386">
    <property type="entry name" value="Amicyanin/Pseudoazurin"/>
</dbReference>
<feature type="binding site" evidence="7">
    <location>
        <position position="156"/>
    </location>
    <ligand>
        <name>Cu cation</name>
        <dbReference type="ChEBI" id="CHEBI:23378"/>
    </ligand>
</feature>
<keyword evidence="5" id="KW-0249">Electron transport</keyword>
<evidence type="ECO:0000256" key="4">
    <source>
        <dbReference type="ARBA" id="ARBA00022764"/>
    </source>
</evidence>
<gene>
    <name evidence="10" type="ORF">ACFSBJ_01105</name>
</gene>
<dbReference type="GO" id="GO:0046872">
    <property type="term" value="F:metal ion binding"/>
    <property type="evidence" value="ECO:0007669"/>
    <property type="project" value="UniProtKB-KW"/>
</dbReference>
<evidence type="ECO:0000256" key="5">
    <source>
        <dbReference type="ARBA" id="ARBA00022982"/>
    </source>
</evidence>
<keyword evidence="3 7" id="KW-0479">Metal-binding</keyword>
<keyword evidence="6 7" id="KW-0186">Copper</keyword>
<keyword evidence="4" id="KW-0574">Periplasm</keyword>
<feature type="binding site" evidence="7">
    <location>
        <position position="191"/>
    </location>
    <ligand>
        <name>Cu cation</name>
        <dbReference type="ChEBI" id="CHEBI:23378"/>
    </ligand>
</feature>
<dbReference type="SUPFAM" id="SSF49503">
    <property type="entry name" value="Cupredoxins"/>
    <property type="match status" value="1"/>
</dbReference>
<sequence length="206" mass="20243">MFDSDSPTRRSVVLSTSALALGGLSGLAGCSGGGGGGGGGGEGGEGGDGGSEDTPTATATEASGSGGDGESEDTATATATEADDSGGDGGASAELEEWFSNVDNYDSVADETGSDQVTVSVGAQGNGGAFAYDPPAIRISTGTTVVWEWTGQGAQHNVAAEGGAFESELNGEEGFTFEHTFSSSGTYRYACTPHRTLGMKGAVIVE</sequence>
<evidence type="ECO:0000256" key="8">
    <source>
        <dbReference type="SAM" id="MobiDB-lite"/>
    </source>
</evidence>
<dbReference type="Gene3D" id="2.60.40.420">
    <property type="entry name" value="Cupredoxins - blue copper proteins"/>
    <property type="match status" value="1"/>
</dbReference>
<dbReference type="InterPro" id="IPR008972">
    <property type="entry name" value="Cupredoxin"/>
</dbReference>
<evidence type="ECO:0000313" key="10">
    <source>
        <dbReference type="EMBL" id="MFD1632348.1"/>
    </source>
</evidence>
<dbReference type="InterPro" id="IPR000923">
    <property type="entry name" value="BlueCu_1"/>
</dbReference>
<organism evidence="10 11">
    <name type="scientific">Haloplanus ruber</name>
    <dbReference type="NCBI Taxonomy" id="869892"/>
    <lineage>
        <taxon>Archaea</taxon>
        <taxon>Methanobacteriati</taxon>
        <taxon>Methanobacteriota</taxon>
        <taxon>Stenosarchaea group</taxon>
        <taxon>Halobacteria</taxon>
        <taxon>Halobacteriales</taxon>
        <taxon>Haloferacaceae</taxon>
        <taxon>Haloplanus</taxon>
    </lineage>
</organism>
<dbReference type="PRINTS" id="PR00155">
    <property type="entry name" value="AMICYANIN"/>
</dbReference>
<evidence type="ECO:0000256" key="7">
    <source>
        <dbReference type="PIRSR" id="PIRSR602386-1"/>
    </source>
</evidence>
<accession>A0ABD6CUD2</accession>
<feature type="region of interest" description="Disordered" evidence="8">
    <location>
        <begin position="25"/>
        <end position="92"/>
    </location>
</feature>
<dbReference type="Proteomes" id="UP001597075">
    <property type="component" value="Unassembled WGS sequence"/>
</dbReference>
<name>A0ABD6CUD2_9EURY</name>
<dbReference type="EMBL" id="JBHUDL010000004">
    <property type="protein sequence ID" value="MFD1632348.1"/>
    <property type="molecule type" value="Genomic_DNA"/>
</dbReference>
<protein>
    <submittedName>
        <fullName evidence="10">Halocyanin domain-containing protein</fullName>
    </submittedName>
</protein>
<dbReference type="Pfam" id="PF00127">
    <property type="entry name" value="Copper-bind"/>
    <property type="match status" value="1"/>
</dbReference>
<evidence type="ECO:0000256" key="1">
    <source>
        <dbReference type="ARBA" id="ARBA00004418"/>
    </source>
</evidence>
<dbReference type="CDD" id="cd04220">
    <property type="entry name" value="Halocyanin"/>
    <property type="match status" value="1"/>
</dbReference>
<comment type="cofactor">
    <cofactor evidence="7">
        <name>Cu cation</name>
        <dbReference type="ChEBI" id="CHEBI:23378"/>
    </cofactor>
    <text evidence="7">Binds 1 copper ion per subunit.</text>
</comment>
<feature type="domain" description="Blue (type 1) copper" evidence="9">
    <location>
        <begin position="121"/>
        <end position="206"/>
    </location>
</feature>
<evidence type="ECO:0000256" key="2">
    <source>
        <dbReference type="ARBA" id="ARBA00022448"/>
    </source>
</evidence>
<evidence type="ECO:0000313" key="11">
    <source>
        <dbReference type="Proteomes" id="UP001597075"/>
    </source>
</evidence>
<feature type="binding site" evidence="7">
    <location>
        <position position="194"/>
    </location>
    <ligand>
        <name>Cu cation</name>
        <dbReference type="ChEBI" id="CHEBI:23378"/>
    </ligand>
</feature>
<feature type="compositionally biased region" description="Gly residues" evidence="8">
    <location>
        <begin position="25"/>
        <end position="49"/>
    </location>
</feature>
<keyword evidence="2" id="KW-0813">Transport</keyword>
<feature type="binding site" evidence="7">
    <location>
        <position position="199"/>
    </location>
    <ligand>
        <name>Cu cation</name>
        <dbReference type="ChEBI" id="CHEBI:23378"/>
    </ligand>
</feature>
<evidence type="ECO:0000256" key="6">
    <source>
        <dbReference type="ARBA" id="ARBA00023008"/>
    </source>
</evidence>
<proteinExistence type="predicted"/>
<comment type="subcellular location">
    <subcellularLocation>
        <location evidence="1">Periplasm</location>
    </subcellularLocation>
</comment>
<dbReference type="RefSeq" id="WP_256406354.1">
    <property type="nucleotide sequence ID" value="NZ_CP187151.1"/>
</dbReference>
<dbReference type="GO" id="GO:0042597">
    <property type="term" value="C:periplasmic space"/>
    <property type="evidence" value="ECO:0007669"/>
    <property type="project" value="UniProtKB-SubCell"/>
</dbReference>
<reference evidence="10 11" key="1">
    <citation type="journal article" date="2019" name="Int. J. Syst. Evol. Microbiol.">
        <title>The Global Catalogue of Microorganisms (GCM) 10K type strain sequencing project: providing services to taxonomists for standard genome sequencing and annotation.</title>
        <authorList>
            <consortium name="The Broad Institute Genomics Platform"/>
            <consortium name="The Broad Institute Genome Sequencing Center for Infectious Disease"/>
            <person name="Wu L."/>
            <person name="Ma J."/>
        </authorList>
    </citation>
    <scope>NUCLEOTIDE SEQUENCE [LARGE SCALE GENOMIC DNA]</scope>
    <source>
        <strain evidence="10 11">CGMCC 1.10594</strain>
    </source>
</reference>
<evidence type="ECO:0000256" key="3">
    <source>
        <dbReference type="ARBA" id="ARBA00022723"/>
    </source>
</evidence>
<comment type="caution">
    <text evidence="10">The sequence shown here is derived from an EMBL/GenBank/DDBJ whole genome shotgun (WGS) entry which is preliminary data.</text>
</comment>
<keyword evidence="11" id="KW-1185">Reference proteome</keyword>
<dbReference type="InterPro" id="IPR017533">
    <property type="entry name" value="Halocyanin"/>
</dbReference>
<dbReference type="AlphaFoldDB" id="A0ABD6CUD2"/>
<dbReference type="InterPro" id="IPR028871">
    <property type="entry name" value="BlueCu_1_BS"/>
</dbReference>
<evidence type="ECO:0000259" key="9">
    <source>
        <dbReference type="Pfam" id="PF00127"/>
    </source>
</evidence>